<dbReference type="InterPro" id="IPR052933">
    <property type="entry name" value="DNA_Protect_Modify"/>
</dbReference>
<dbReference type="GO" id="GO:0006304">
    <property type="term" value="P:DNA modification"/>
    <property type="evidence" value="ECO:0007669"/>
    <property type="project" value="InterPro"/>
</dbReference>
<feature type="region of interest" description="Disordered" evidence="1">
    <location>
        <begin position="305"/>
        <end position="324"/>
    </location>
</feature>
<dbReference type="SUPFAM" id="SSF52540">
    <property type="entry name" value="P-loop containing nucleoside triphosphate hydrolases"/>
    <property type="match status" value="2"/>
</dbReference>
<dbReference type="SUPFAM" id="SSF53335">
    <property type="entry name" value="S-adenosyl-L-methionine-dependent methyltransferases"/>
    <property type="match status" value="1"/>
</dbReference>
<sequence length="1390" mass="157314">MAFNKKAHLRDNIEAIRIAFDLDREGRTPTPNERETLESYCGFGGIKAVLNPADKPEDVQHWTKTDSELFPLVTELHGVLRSGSENTAEYNRYVSSLKNSVLSAFYTPPKVVDALAAALKEGGVEPVHLLDPSAGTGIFSEAFRLMDPLCEATHFEKDLLTGKILSHLNPTEKVRIEGFENIEPRYNGYFDVAASNIPFGDVRVFDPAYSNAKDIAHRQAGGTIHNYFFMKGIDCVREGGLVAFITSQGVLNSEANRPVREWLMQHADPVSLVRFPNNLFTNHAGTEVGSDLVILQKKVPGRELSEMLDSRQKNREQETKAESSVYPVADARREEQLENLKREMEREERTKPVPFVLPEQGLPKHYKEGTLVTNADNRIGYLRDLNGFRPLFHPLELSPQQQKRVSLYIEVRDTYHHLYLNEADTLRENPALRQMLNRLYDDFKERFGNLNDPKNLDLIKMDAGGREILSLERYREGKSVKADIFERPVAFNTREITHADNARDALAASLNKHGTVDLEYMTSLTGGTAEDLLSELKGKVYFNPLIGGYEIADKFIAGNVISKADEVQKFIGSHPDHEAAKESLDALREATPKPIAFDDLDFNFGERWIPTGIYAAYASYLFETDVKVTYASSRDEFSIAASEKNAKIWDQYAVRSENRLFDGLALMRHAMHDTTPDITKTVRVGEREVKVPDGQAIQLANSKIDEMRGGFSNWLREQSPEFKDRLADLYNRTFNCFVRPEYDGSLQTLPGLDLKALGIDDLYKSQKDAVWMLKTNGGGICDHEVGAGKTLVMCCGAMEMKRLGLANKPMIIALKANVHEIAQTFCTAYPDAKVLYPGKEDFTPANRTRIFNEMKNNNWDAVILTHEQFGMIPQSPEIQRDILQKELNSVEENLEVLRNQGREVSNYMLKGCQKRQTNLEARLKGITHQIATRKDDAVDFRLMGIDHLFVDESHKFKNLTFTTRHDRVAGLGNSDGSQRALNMLFAVRTIQDRTGKDLGATFLSGTTISNSLTELYLLFKYLRPKELERQGINTFDAWAAIFAKKTKDYEFSVTNQIVQKERFRYFIKVPELSSFYSEITDFRTAKDIGIDRPEKNEILHTIPPTPDQQEFIQKLMAFAKTGDATILGREPLSESEEKAKMLIATDYARKMSLDMRLIDPQKYDDHIDNKASHAAAMIAGYYKTYSAQKGTQFVFSDLGTYKPDVWNPYSEVKNKLVMQYGIPASEIRFIQEAGSEKSRKAMIKDMNEGKIRVLFGSTEMLGTGVNAQKRCVAVDHLDAPWRPSDLEQRDGRAIRKGNEVAKYFAGNKVDVVIYAVEKSLDAYKFGLLHNKQLFISQLKNNNMGCRTIDEGSMDEKSGMNFSEYVAILSGNTELLEKARLEKKDTVLKSK</sequence>
<proteinExistence type="predicted"/>
<feature type="domain" description="Type II methyltransferase M.TaqI-like" evidence="3">
    <location>
        <begin position="179"/>
        <end position="279"/>
    </location>
</feature>
<accession>A0A5J4RED6</accession>
<evidence type="ECO:0000256" key="1">
    <source>
        <dbReference type="SAM" id="MobiDB-lite"/>
    </source>
</evidence>
<dbReference type="PRINTS" id="PR00507">
    <property type="entry name" value="N12N6MTFRASE"/>
</dbReference>
<evidence type="ECO:0000259" key="2">
    <source>
        <dbReference type="Pfam" id="PF00271"/>
    </source>
</evidence>
<dbReference type="InterPro" id="IPR011639">
    <property type="entry name" value="MethylTrfase_TaqI-like_dom"/>
</dbReference>
<feature type="compositionally biased region" description="Basic and acidic residues" evidence="1">
    <location>
        <begin position="305"/>
        <end position="321"/>
    </location>
</feature>
<dbReference type="Pfam" id="PF00271">
    <property type="entry name" value="Helicase_C"/>
    <property type="match status" value="1"/>
</dbReference>
<dbReference type="InterPro" id="IPR027417">
    <property type="entry name" value="P-loop_NTPase"/>
</dbReference>
<dbReference type="PANTHER" id="PTHR41313:SF1">
    <property type="entry name" value="DNA METHYLASE ADENINE-SPECIFIC DOMAIN-CONTAINING PROTEIN"/>
    <property type="match status" value="1"/>
</dbReference>
<dbReference type="InterPro" id="IPR001650">
    <property type="entry name" value="Helicase_C-like"/>
</dbReference>
<gene>
    <name evidence="4" type="ORF">EZS27_020139</name>
</gene>
<dbReference type="Gene3D" id="3.40.50.300">
    <property type="entry name" value="P-loop containing nucleotide triphosphate hydrolases"/>
    <property type="match status" value="2"/>
</dbReference>
<reference evidence="4" key="1">
    <citation type="submission" date="2019-03" db="EMBL/GenBank/DDBJ databases">
        <title>Single cell metagenomics reveals metabolic interactions within the superorganism composed of flagellate Streblomastix strix and complex community of Bacteroidetes bacteria on its surface.</title>
        <authorList>
            <person name="Treitli S.C."/>
            <person name="Kolisko M."/>
            <person name="Husnik F."/>
            <person name="Keeling P."/>
            <person name="Hampl V."/>
        </authorList>
    </citation>
    <scope>NUCLEOTIDE SEQUENCE</scope>
    <source>
        <strain evidence="4">STM</strain>
    </source>
</reference>
<dbReference type="EMBL" id="SNRY01001397">
    <property type="protein sequence ID" value="KAA6331231.1"/>
    <property type="molecule type" value="Genomic_DNA"/>
</dbReference>
<name>A0A5J4RED6_9ZZZZ</name>
<dbReference type="PANTHER" id="PTHR41313">
    <property type="entry name" value="ADENINE-SPECIFIC METHYLTRANSFERASE"/>
    <property type="match status" value="1"/>
</dbReference>
<protein>
    <submittedName>
        <fullName evidence="4">Uncharacterized protein</fullName>
    </submittedName>
</protein>
<organism evidence="4">
    <name type="scientific">termite gut metagenome</name>
    <dbReference type="NCBI Taxonomy" id="433724"/>
    <lineage>
        <taxon>unclassified sequences</taxon>
        <taxon>metagenomes</taxon>
        <taxon>organismal metagenomes</taxon>
    </lineage>
</organism>
<evidence type="ECO:0000259" key="3">
    <source>
        <dbReference type="Pfam" id="PF07669"/>
    </source>
</evidence>
<comment type="caution">
    <text evidence="4">The sequence shown here is derived from an EMBL/GenBank/DDBJ whole genome shotgun (WGS) entry which is preliminary data.</text>
</comment>
<evidence type="ECO:0000313" key="4">
    <source>
        <dbReference type="EMBL" id="KAA6331231.1"/>
    </source>
</evidence>
<dbReference type="InterPro" id="IPR029063">
    <property type="entry name" value="SAM-dependent_MTases_sf"/>
</dbReference>
<feature type="domain" description="Helicase C-terminal" evidence="2">
    <location>
        <begin position="1227"/>
        <end position="1297"/>
    </location>
</feature>
<dbReference type="Pfam" id="PF07669">
    <property type="entry name" value="Eco57I"/>
    <property type="match status" value="1"/>
</dbReference>
<dbReference type="Gene3D" id="3.40.50.150">
    <property type="entry name" value="Vaccinia Virus protein VP39"/>
    <property type="match status" value="1"/>
</dbReference>